<evidence type="ECO:0000313" key="15">
    <source>
        <dbReference type="RefSeq" id="XP_002735792.1"/>
    </source>
</evidence>
<dbReference type="SUPFAM" id="SSF47473">
    <property type="entry name" value="EF-hand"/>
    <property type="match status" value="1"/>
</dbReference>
<evidence type="ECO:0000256" key="9">
    <source>
        <dbReference type="ARBA" id="ARBA00023136"/>
    </source>
</evidence>
<evidence type="ECO:0000256" key="8">
    <source>
        <dbReference type="ARBA" id="ARBA00023034"/>
    </source>
</evidence>
<keyword evidence="14" id="KW-1185">Reference proteome</keyword>
<dbReference type="Gene3D" id="3.40.50.300">
    <property type="entry name" value="P-loop containing nucleotide triphosphate hydrolases"/>
    <property type="match status" value="1"/>
</dbReference>
<dbReference type="SUPFAM" id="SSF63380">
    <property type="entry name" value="Riboflavin synthase domain-like"/>
    <property type="match status" value="1"/>
</dbReference>
<dbReference type="Pfam" id="PF01794">
    <property type="entry name" value="Ferric_reduct"/>
    <property type="match status" value="1"/>
</dbReference>
<organism evidence="14 15">
    <name type="scientific">Saccoglossus kowalevskii</name>
    <name type="common">Acorn worm</name>
    <dbReference type="NCBI Taxonomy" id="10224"/>
    <lineage>
        <taxon>Eukaryota</taxon>
        <taxon>Metazoa</taxon>
        <taxon>Hemichordata</taxon>
        <taxon>Enteropneusta</taxon>
        <taxon>Harrimaniidae</taxon>
        <taxon>Saccoglossus</taxon>
    </lineage>
</organism>
<evidence type="ECO:0000256" key="1">
    <source>
        <dbReference type="ARBA" id="ARBA00004141"/>
    </source>
</evidence>
<dbReference type="Pfam" id="PF08022">
    <property type="entry name" value="FAD_binding_8"/>
    <property type="match status" value="1"/>
</dbReference>
<feature type="domain" description="FAD-binding FR-type" evidence="13">
    <location>
        <begin position="397"/>
        <end position="507"/>
    </location>
</feature>
<dbReference type="GeneID" id="100378968"/>
<feature type="transmembrane region" description="Helical" evidence="11">
    <location>
        <begin position="347"/>
        <end position="364"/>
    </location>
</feature>
<dbReference type="SUPFAM" id="SSF52540">
    <property type="entry name" value="P-loop containing nucleoside triphosphate hydrolases"/>
    <property type="match status" value="1"/>
</dbReference>
<feature type="transmembrane region" description="Helical" evidence="11">
    <location>
        <begin position="207"/>
        <end position="231"/>
    </location>
</feature>
<dbReference type="SFLD" id="SFLDG01169">
    <property type="entry name" value="NADPH_oxidase_subgroup_(NOX)"/>
    <property type="match status" value="1"/>
</dbReference>
<feature type="transmembrane region" description="Helical" evidence="11">
    <location>
        <begin position="174"/>
        <end position="195"/>
    </location>
</feature>
<dbReference type="InterPro" id="IPR009729">
    <property type="entry name" value="Gal-3-0_sulfotransfrase"/>
</dbReference>
<dbReference type="PROSITE" id="PS51384">
    <property type="entry name" value="FAD_FR"/>
    <property type="match status" value="1"/>
</dbReference>
<dbReference type="InterPro" id="IPR017938">
    <property type="entry name" value="Riboflavin_synthase-like_b-brl"/>
</dbReference>
<evidence type="ECO:0000256" key="10">
    <source>
        <dbReference type="ARBA" id="ARBA00023180"/>
    </source>
</evidence>
<gene>
    <name evidence="15" type="primary">LOC100378968</name>
</gene>
<protein>
    <submittedName>
        <fullName evidence="15">Dual oxidase 1-like</fullName>
    </submittedName>
</protein>
<keyword evidence="4" id="KW-0808">Transferase</keyword>
<dbReference type="Pfam" id="PF06990">
    <property type="entry name" value="Gal-3-0_sulfotr"/>
    <property type="match status" value="1"/>
</dbReference>
<evidence type="ECO:0000256" key="2">
    <source>
        <dbReference type="ARBA" id="ARBA00004323"/>
    </source>
</evidence>
<dbReference type="InterPro" id="IPR013130">
    <property type="entry name" value="Fe3_Rdtase_TM_dom"/>
</dbReference>
<dbReference type="InterPro" id="IPR011992">
    <property type="entry name" value="EF-hand-dom_pair"/>
</dbReference>
<evidence type="ECO:0000256" key="11">
    <source>
        <dbReference type="SAM" id="Phobius"/>
    </source>
</evidence>
<keyword evidence="9 11" id="KW-0472">Membrane</keyword>
<dbReference type="InterPro" id="IPR027417">
    <property type="entry name" value="P-loop_NTPase"/>
</dbReference>
<keyword evidence="6" id="KW-0735">Signal-anchor</keyword>
<evidence type="ECO:0000259" key="13">
    <source>
        <dbReference type="PROSITE" id="PS51384"/>
    </source>
</evidence>
<evidence type="ECO:0000256" key="7">
    <source>
        <dbReference type="ARBA" id="ARBA00022989"/>
    </source>
</evidence>
<evidence type="ECO:0000256" key="5">
    <source>
        <dbReference type="ARBA" id="ARBA00022692"/>
    </source>
</evidence>
<feature type="domain" description="EF-hand" evidence="12">
    <location>
        <begin position="11"/>
        <end position="46"/>
    </location>
</feature>
<name>A0ABM0GRM2_SACKO</name>
<accession>A0ABM0GRM2</accession>
<dbReference type="InterPro" id="IPR017927">
    <property type="entry name" value="FAD-bd_FR_type"/>
</dbReference>
<dbReference type="PROSITE" id="PS50222">
    <property type="entry name" value="EF_HAND_2"/>
    <property type="match status" value="1"/>
</dbReference>
<feature type="transmembrane region" description="Helical" evidence="11">
    <location>
        <begin position="252"/>
        <end position="275"/>
    </location>
</feature>
<keyword evidence="7 11" id="KW-1133">Transmembrane helix</keyword>
<keyword evidence="5 11" id="KW-0812">Transmembrane</keyword>
<evidence type="ECO:0000256" key="3">
    <source>
        <dbReference type="ARBA" id="ARBA00008124"/>
    </source>
</evidence>
<reference evidence="15" key="1">
    <citation type="submission" date="2025-08" db="UniProtKB">
        <authorList>
            <consortium name="RefSeq"/>
        </authorList>
    </citation>
    <scope>IDENTIFICATION</scope>
    <source>
        <tissue evidence="15">Testes</tissue>
    </source>
</reference>
<feature type="transmembrane region" description="Helical" evidence="11">
    <location>
        <begin position="311"/>
        <end position="335"/>
    </location>
</feature>
<evidence type="ECO:0000313" key="14">
    <source>
        <dbReference type="Proteomes" id="UP000694865"/>
    </source>
</evidence>
<dbReference type="PANTHER" id="PTHR14647">
    <property type="entry name" value="GALACTOSE-3-O-SULFOTRANSFERASE"/>
    <property type="match status" value="1"/>
</dbReference>
<keyword evidence="10" id="KW-0325">Glycoprotein</keyword>
<dbReference type="Gene3D" id="2.40.30.10">
    <property type="entry name" value="Translation factors"/>
    <property type="match status" value="1"/>
</dbReference>
<dbReference type="PANTHER" id="PTHR14647:SF86">
    <property type="entry name" value="GALACTOSE-3-O-SULFOTRANSFERASE"/>
    <property type="match status" value="1"/>
</dbReference>
<comment type="similarity">
    <text evidence="3">Belongs to the galactose-3-O-sulfotransferase family.</text>
</comment>
<sequence>MNIREHNRIGSPEDKCRLIFNLYDTNGSGLLSMDQFKRLIKGTLELIRANIEQENMNEMVTMMYNRAGLSHESKLTFEDFLTVLGDDKENFAKASIQVKGLDNDMVSPRQVKVSGIERQNTCIMRPVPRTTSMTHQREASLPISDPEENKYPTTWIGKKWKSFVRYMENHRLHVFYLVMYLFVVIGIFSERAYYFSIEREHAGLRMIAGYGVTVTRGAASVIMFTMSITLLTMCRNTITHLRSTFLNKYIPFDAAVGFHKIIAATLLLFTCVHIVGHSINFYHISTQTPPDLLCLFRDFFRRSHILPKFQYWLFMTTTGITGVLLTINMIIIYTFAMPYMRRHVYNAFWFSHKLYIPLYILTILHGSGRLVQPPLFQNFILGPVILFALDKIVSVSRKKEMITVTKAAILPSGVTYLEWKRPVDFNYKSGQWLQISCIDLGENEYHPFTLTSSPNENTLSIHIRTVGPWTMNMQRKFHPDSILNGKYPKVERIGVFSCGPPSVTNSVQQACTELNLEQHMIYYNGQAKITENQIIGYHGNINESVKLQESQNQSICHQPIENITFVKIHKTGSTTIQNILFRYGDARDLTFVLPPQKISLGWPNFFHRKFILESHDGIYNILCQHARYNDEEITRLMPPSTTYITIIRDPVTHYESYFTYFRIGEKCGIKNSDSSALDKFFNHPNFCYKKTERNRMLFDLGMNETSFDNLTLVEETIKFINKRFSLVMIMEYLEESLILLRDLLCWDIDDFTFFQLNAREPKSVHKIGPDVATKIQEWNSGDVKLYDHFNRTFWEKVKAYGVEKMSNEIAALRQKNQELSQKCLSSDGAGEKFKVWQPAGVKMNNMVLKPNAKDYEDCNNRVIPEKVYTQKLRTKLLSSNRKEPPAVHMEGQD</sequence>
<dbReference type="InterPro" id="IPR013112">
    <property type="entry name" value="FAD-bd_8"/>
</dbReference>
<keyword evidence="8" id="KW-0333">Golgi apparatus</keyword>
<comment type="subcellular location">
    <subcellularLocation>
        <location evidence="2">Golgi apparatus membrane</location>
        <topology evidence="2">Single-pass type II membrane protein</topology>
    </subcellularLocation>
    <subcellularLocation>
        <location evidence="1">Membrane</location>
        <topology evidence="1">Multi-pass membrane protein</topology>
    </subcellularLocation>
</comment>
<evidence type="ECO:0000259" key="12">
    <source>
        <dbReference type="PROSITE" id="PS50222"/>
    </source>
</evidence>
<dbReference type="Proteomes" id="UP000694865">
    <property type="component" value="Unplaced"/>
</dbReference>
<dbReference type="RefSeq" id="XP_002735792.1">
    <property type="nucleotide sequence ID" value="XM_002735746.1"/>
</dbReference>
<evidence type="ECO:0000256" key="4">
    <source>
        <dbReference type="ARBA" id="ARBA00022679"/>
    </source>
</evidence>
<dbReference type="Gene3D" id="1.10.238.10">
    <property type="entry name" value="EF-hand"/>
    <property type="match status" value="1"/>
</dbReference>
<proteinExistence type="inferred from homology"/>
<dbReference type="InterPro" id="IPR002048">
    <property type="entry name" value="EF_hand_dom"/>
</dbReference>
<evidence type="ECO:0000256" key="6">
    <source>
        <dbReference type="ARBA" id="ARBA00022968"/>
    </source>
</evidence>